<evidence type="ECO:0000313" key="2">
    <source>
        <dbReference type="Proteomes" id="UP000015530"/>
    </source>
</evidence>
<dbReference type="AlphaFoldDB" id="T0KVL0"/>
<protein>
    <submittedName>
        <fullName evidence="1">Uncharacterized protein</fullName>
    </submittedName>
</protein>
<gene>
    <name evidence="1" type="ORF">CGLO_17978</name>
</gene>
<proteinExistence type="predicted"/>
<accession>T0KVL0</accession>
<dbReference type="HOGENOM" id="CLU_3431997_0_0_1"/>
<organism evidence="1 2">
    <name type="scientific">Colletotrichum gloeosporioides (strain Cg-14)</name>
    <name type="common">Anthracnose fungus</name>
    <name type="synonym">Glomerella cingulata</name>
    <dbReference type="NCBI Taxonomy" id="1237896"/>
    <lineage>
        <taxon>Eukaryota</taxon>
        <taxon>Fungi</taxon>
        <taxon>Dikarya</taxon>
        <taxon>Ascomycota</taxon>
        <taxon>Pezizomycotina</taxon>
        <taxon>Sordariomycetes</taxon>
        <taxon>Hypocreomycetidae</taxon>
        <taxon>Glomerellales</taxon>
        <taxon>Glomerellaceae</taxon>
        <taxon>Colletotrichum</taxon>
        <taxon>Colletotrichum gloeosporioides species complex</taxon>
    </lineage>
</organism>
<dbReference type="EMBL" id="AMYD01004304">
    <property type="protein sequence ID" value="EQB43371.1"/>
    <property type="molecule type" value="Genomic_DNA"/>
</dbReference>
<dbReference type="Proteomes" id="UP000015530">
    <property type="component" value="Unassembled WGS sequence"/>
</dbReference>
<evidence type="ECO:0000313" key="1">
    <source>
        <dbReference type="EMBL" id="EQB43371.1"/>
    </source>
</evidence>
<sequence length="17" mass="2185">MSRPYFTNKKLKHFMKK</sequence>
<name>T0KVL0_COLGC</name>
<reference evidence="2" key="1">
    <citation type="journal article" date="2013" name="Mol. Plant Microbe Interact.">
        <title>Global aspects of pacC regulation of pathogenicity genes in Colletotrichum gloeosporioides as revealed by transcriptome analysis.</title>
        <authorList>
            <person name="Alkan N."/>
            <person name="Meng X."/>
            <person name="Friedlander G."/>
            <person name="Reuveni E."/>
            <person name="Sukno S."/>
            <person name="Sherman A."/>
            <person name="Thon M."/>
            <person name="Fluhr R."/>
            <person name="Prusky D."/>
        </authorList>
    </citation>
    <scope>NUCLEOTIDE SEQUENCE [LARGE SCALE GENOMIC DNA]</scope>
    <source>
        <strain evidence="2">Cg-14</strain>
    </source>
</reference>
<comment type="caution">
    <text evidence="1">The sequence shown here is derived from an EMBL/GenBank/DDBJ whole genome shotgun (WGS) entry which is preliminary data.</text>
</comment>